<proteinExistence type="predicted"/>
<keyword evidence="2" id="KW-1185">Reference proteome</keyword>
<name>A0ABQ5M9F7_9FIRM</name>
<sequence length="72" mass="8416">MDSSEKGITFAYQWIMVKGTPKRVLFLIKEAVARVLPPFKIMFELNVQIYYTDTVLLFTITKEQSGDYDTFK</sequence>
<comment type="caution">
    <text evidence="1">The sequence shown here is derived from an EMBL/GenBank/DDBJ whole genome shotgun (WGS) entry which is preliminary data.</text>
</comment>
<organism evidence="1 2">
    <name type="scientific">Lacrimispora amygdalina</name>
    <dbReference type="NCBI Taxonomy" id="253257"/>
    <lineage>
        <taxon>Bacteria</taxon>
        <taxon>Bacillati</taxon>
        <taxon>Bacillota</taxon>
        <taxon>Clostridia</taxon>
        <taxon>Lachnospirales</taxon>
        <taxon>Lachnospiraceae</taxon>
        <taxon>Lacrimispora</taxon>
    </lineage>
</organism>
<protein>
    <submittedName>
        <fullName evidence="1">Uncharacterized protein</fullName>
    </submittedName>
</protein>
<accession>A0ABQ5M9F7</accession>
<dbReference type="EMBL" id="BRPJ01000073">
    <property type="protein sequence ID" value="GLB31487.1"/>
    <property type="molecule type" value="Genomic_DNA"/>
</dbReference>
<evidence type="ECO:0000313" key="2">
    <source>
        <dbReference type="Proteomes" id="UP001419084"/>
    </source>
</evidence>
<dbReference type="Proteomes" id="UP001419084">
    <property type="component" value="Unassembled WGS sequence"/>
</dbReference>
<evidence type="ECO:0000313" key="1">
    <source>
        <dbReference type="EMBL" id="GLB31487.1"/>
    </source>
</evidence>
<reference evidence="1 2" key="1">
    <citation type="journal article" date="2024" name="Int. J. Syst. Evol. Microbiol.">
        <title>Lacrimispora brassicae sp. nov. isolated from fermented cabbage, and proposal of Clostridium indicum Gundawar et al. 2019 and Clostridium methoxybenzovorans Mechichi et al. 1999 as heterotypic synonyms of Lacrimispora amygdalina (Parshina et al. 2003) Haas and Blanchard 2020 and Lacrimispora indolis (McClung and McCoy 1957) Haas and Blanchard 2020, respectively.</title>
        <authorList>
            <person name="Kobayashi H."/>
            <person name="Tanizawa Y."/>
            <person name="Sakamoto M."/>
            <person name="Ohkuma M."/>
            <person name="Tohno M."/>
        </authorList>
    </citation>
    <scope>NUCLEOTIDE SEQUENCE [LARGE SCALE GENOMIC DNA]</scope>
    <source>
        <strain evidence="1 2">DSM 12857</strain>
    </source>
</reference>
<gene>
    <name evidence="1" type="ORF">LAD12857_34100</name>
</gene>